<dbReference type="eggNOG" id="COG5184">
    <property type="taxonomic scope" value="Bacteria"/>
</dbReference>
<name>Q21SN4_ALBFT</name>
<dbReference type="PRINTS" id="PR00633">
    <property type="entry name" value="RCCNDNSATION"/>
</dbReference>
<dbReference type="EMBL" id="CP000267">
    <property type="protein sequence ID" value="ABD71219.1"/>
    <property type="molecule type" value="Genomic_DNA"/>
</dbReference>
<dbReference type="SUPFAM" id="SSF50985">
    <property type="entry name" value="RCC1/BLIP-II"/>
    <property type="match status" value="1"/>
</dbReference>
<organism evidence="1 2">
    <name type="scientific">Albidiferax ferrireducens (strain ATCC BAA-621 / DSM 15236 / T118)</name>
    <name type="common">Rhodoferax ferrireducens</name>
    <dbReference type="NCBI Taxonomy" id="338969"/>
    <lineage>
        <taxon>Bacteria</taxon>
        <taxon>Pseudomonadati</taxon>
        <taxon>Pseudomonadota</taxon>
        <taxon>Betaproteobacteria</taxon>
        <taxon>Burkholderiales</taxon>
        <taxon>Comamonadaceae</taxon>
        <taxon>Rhodoferax</taxon>
    </lineage>
</organism>
<dbReference type="GO" id="GO:0005085">
    <property type="term" value="F:guanyl-nucleotide exchange factor activity"/>
    <property type="evidence" value="ECO:0007669"/>
    <property type="project" value="TreeGrafter"/>
</dbReference>
<dbReference type="InterPro" id="IPR051553">
    <property type="entry name" value="Ran_GTPase-activating"/>
</dbReference>
<dbReference type="HOGENOM" id="CLU_005210_8_0_4"/>
<dbReference type="Pfam" id="PF13540">
    <property type="entry name" value="RCC1_2"/>
    <property type="match status" value="4"/>
</dbReference>
<dbReference type="AlphaFoldDB" id="Q21SN4"/>
<evidence type="ECO:0000313" key="2">
    <source>
        <dbReference type="Proteomes" id="UP000008332"/>
    </source>
</evidence>
<dbReference type="Gene3D" id="2.130.10.30">
    <property type="entry name" value="Regulator of chromosome condensation 1/beta-lactamase-inhibitor protein II"/>
    <property type="match status" value="2"/>
</dbReference>
<dbReference type="PANTHER" id="PTHR45982">
    <property type="entry name" value="REGULATOR OF CHROMOSOME CONDENSATION"/>
    <property type="match status" value="1"/>
</dbReference>
<dbReference type="KEGG" id="rfr:Rfer_3514"/>
<sequence length="396" mass="39936">MYLTHAPLRLLRLIFLSIVPSIRAALVALMAGLVAAACGGGAEVLRPVYDVPVPARLTGVPVFDRVGQGDGHSCMLTPAGQAWCWGLNDAGQLASASRAACGDDDMFPCSSVPLAAGGTPAFASIDGGRFTTCALAVDGRAWCWGGVNDLAPQPLPTPVGASTDRFVQIDVGTFGGDACGVKADGSAWCWSARSPSTLRQVAPGLALKQIALGDLHACALDAAGRAWCWLTVSYPVLGSAFSGSATTPVAVGGDRVFEGIGVGAMHACAREVDGTAWCWGSGSVLGVGDPNAFSATPQAVSGPKFVQLSSGTSHACGVAADGSAWCWGENLGGQLGDGTTTARAAPVRVSGGLVFRALDAGGAATCGITTDGSAWCWGWNYSGAVGQPVVVRLVPA</sequence>
<dbReference type="Proteomes" id="UP000008332">
    <property type="component" value="Chromosome"/>
</dbReference>
<dbReference type="PANTHER" id="PTHR45982:SF1">
    <property type="entry name" value="REGULATOR OF CHROMOSOME CONDENSATION"/>
    <property type="match status" value="1"/>
</dbReference>
<accession>Q21SN4</accession>
<reference evidence="2" key="1">
    <citation type="submission" date="2006-02" db="EMBL/GenBank/DDBJ databases">
        <title>Complete sequence of chromosome of Rhodoferax ferrireducens DSM 15236.</title>
        <authorList>
            <person name="Copeland A."/>
            <person name="Lucas S."/>
            <person name="Lapidus A."/>
            <person name="Barry K."/>
            <person name="Detter J.C."/>
            <person name="Glavina del Rio T."/>
            <person name="Hammon N."/>
            <person name="Israni S."/>
            <person name="Pitluck S."/>
            <person name="Brettin T."/>
            <person name="Bruce D."/>
            <person name="Han C."/>
            <person name="Tapia R."/>
            <person name="Gilna P."/>
            <person name="Kiss H."/>
            <person name="Schmutz J."/>
            <person name="Larimer F."/>
            <person name="Land M."/>
            <person name="Kyrpides N."/>
            <person name="Ivanova N."/>
            <person name="Richardson P."/>
        </authorList>
    </citation>
    <scope>NUCLEOTIDE SEQUENCE [LARGE SCALE GENOMIC DNA]</scope>
    <source>
        <strain evidence="2">ATCC BAA-621 / DSM 15236 / T118</strain>
    </source>
</reference>
<gene>
    <name evidence="1" type="ordered locus">Rfer_3514</name>
</gene>
<dbReference type="RefSeq" id="WP_011465782.1">
    <property type="nucleotide sequence ID" value="NC_007908.1"/>
</dbReference>
<proteinExistence type="predicted"/>
<dbReference type="GO" id="GO:0005737">
    <property type="term" value="C:cytoplasm"/>
    <property type="evidence" value="ECO:0007669"/>
    <property type="project" value="TreeGrafter"/>
</dbReference>
<dbReference type="PROSITE" id="PS50012">
    <property type="entry name" value="RCC1_3"/>
    <property type="match status" value="2"/>
</dbReference>
<dbReference type="STRING" id="338969.Rfer_3514"/>
<keyword evidence="2" id="KW-1185">Reference proteome</keyword>
<dbReference type="InterPro" id="IPR000408">
    <property type="entry name" value="Reg_chr_condens"/>
</dbReference>
<evidence type="ECO:0000313" key="1">
    <source>
        <dbReference type="EMBL" id="ABD71219.1"/>
    </source>
</evidence>
<dbReference type="InterPro" id="IPR009091">
    <property type="entry name" value="RCC1/BLIP-II"/>
</dbReference>
<protein>
    <submittedName>
        <fullName evidence="1">BNR repeat domain protein</fullName>
    </submittedName>
</protein>